<gene>
    <name evidence="1" type="ORF">AVEN_953_1</name>
</gene>
<proteinExistence type="predicted"/>
<name>A0A4Y2CXU9_ARAVE</name>
<organism evidence="1 2">
    <name type="scientific">Araneus ventricosus</name>
    <name type="common">Orbweaver spider</name>
    <name type="synonym">Epeira ventricosa</name>
    <dbReference type="NCBI Taxonomy" id="182803"/>
    <lineage>
        <taxon>Eukaryota</taxon>
        <taxon>Metazoa</taxon>
        <taxon>Ecdysozoa</taxon>
        <taxon>Arthropoda</taxon>
        <taxon>Chelicerata</taxon>
        <taxon>Arachnida</taxon>
        <taxon>Araneae</taxon>
        <taxon>Araneomorphae</taxon>
        <taxon>Entelegynae</taxon>
        <taxon>Araneoidea</taxon>
        <taxon>Araneidae</taxon>
        <taxon>Araneus</taxon>
    </lineage>
</organism>
<sequence length="115" mass="12696">MLKCDRCRYVGDGHFLALEEIGAGKGSSFEDEGNRCSRGSEVGDRHVVCVEWPVNDLPKSVRSPPICSNPFGGLLSRQFPFSAHKIWYIILKSYCASCTYEQPEPLSSLPPGVFA</sequence>
<reference evidence="1 2" key="1">
    <citation type="journal article" date="2019" name="Sci. Rep.">
        <title>Orb-weaving spider Araneus ventricosus genome elucidates the spidroin gene catalogue.</title>
        <authorList>
            <person name="Kono N."/>
            <person name="Nakamura H."/>
            <person name="Ohtoshi R."/>
            <person name="Moran D.A.P."/>
            <person name="Shinohara A."/>
            <person name="Yoshida Y."/>
            <person name="Fujiwara M."/>
            <person name="Mori M."/>
            <person name="Tomita M."/>
            <person name="Arakawa K."/>
        </authorList>
    </citation>
    <scope>NUCLEOTIDE SEQUENCE [LARGE SCALE GENOMIC DNA]</scope>
</reference>
<dbReference type="Proteomes" id="UP000499080">
    <property type="component" value="Unassembled WGS sequence"/>
</dbReference>
<dbReference type="AlphaFoldDB" id="A0A4Y2CXU9"/>
<accession>A0A4Y2CXU9</accession>
<comment type="caution">
    <text evidence="1">The sequence shown here is derived from an EMBL/GenBank/DDBJ whole genome shotgun (WGS) entry which is preliminary data.</text>
</comment>
<keyword evidence="2" id="KW-1185">Reference proteome</keyword>
<dbReference type="EMBL" id="BGPR01000261">
    <property type="protein sequence ID" value="GBM08746.1"/>
    <property type="molecule type" value="Genomic_DNA"/>
</dbReference>
<evidence type="ECO:0000313" key="1">
    <source>
        <dbReference type="EMBL" id="GBM08746.1"/>
    </source>
</evidence>
<protein>
    <submittedName>
        <fullName evidence="1">Uncharacterized protein</fullName>
    </submittedName>
</protein>
<evidence type="ECO:0000313" key="2">
    <source>
        <dbReference type="Proteomes" id="UP000499080"/>
    </source>
</evidence>